<sequence>MNNSLVQLPAELLEFIADYVDTPRPETSHYFLSARRLNLLRSTCHEIHDKLLRFYVKRCFNHRVVEMKVSDLERLQKLSQHESFRNGVYGLNFFTGRLEKSRDLENIRGLSKSGRLVFVPAPLVVRNDPSREMDQSSSRTAEDTARYVQHLINVFRNLPHLTSIGISNIPPLRENGLPVYTGRPVDYVVSIVLEALAASKQDITVFSMPCTIYGQHSRGLHLKNLTFDRKCDHIASIRTYGPTERLTVIFLEPTSDTGHFVAGLF</sequence>
<reference evidence="1" key="1">
    <citation type="journal article" date="2020" name="Stud. Mycol.">
        <title>101 Dothideomycetes genomes: a test case for predicting lifestyles and emergence of pathogens.</title>
        <authorList>
            <person name="Haridas S."/>
            <person name="Albert R."/>
            <person name="Binder M."/>
            <person name="Bloem J."/>
            <person name="Labutti K."/>
            <person name="Salamov A."/>
            <person name="Andreopoulos B."/>
            <person name="Baker S."/>
            <person name="Barry K."/>
            <person name="Bills G."/>
            <person name="Bluhm B."/>
            <person name="Cannon C."/>
            <person name="Castanera R."/>
            <person name="Culley D."/>
            <person name="Daum C."/>
            <person name="Ezra D."/>
            <person name="Gonzalez J."/>
            <person name="Henrissat B."/>
            <person name="Kuo A."/>
            <person name="Liang C."/>
            <person name="Lipzen A."/>
            <person name="Lutzoni F."/>
            <person name="Magnuson J."/>
            <person name="Mondo S."/>
            <person name="Nolan M."/>
            <person name="Ohm R."/>
            <person name="Pangilinan J."/>
            <person name="Park H.-J."/>
            <person name="Ramirez L."/>
            <person name="Alfaro M."/>
            <person name="Sun H."/>
            <person name="Tritt A."/>
            <person name="Yoshinaga Y."/>
            <person name="Zwiers L.-H."/>
            <person name="Turgeon B."/>
            <person name="Goodwin S."/>
            <person name="Spatafora J."/>
            <person name="Crous P."/>
            <person name="Grigoriev I."/>
        </authorList>
    </citation>
    <scope>NUCLEOTIDE SEQUENCE</scope>
    <source>
        <strain evidence="1">CBS 130266</strain>
    </source>
</reference>
<evidence type="ECO:0000313" key="1">
    <source>
        <dbReference type="EMBL" id="KAF2421493.1"/>
    </source>
</evidence>
<dbReference type="AlphaFoldDB" id="A0A9P4TTY9"/>
<gene>
    <name evidence="1" type="ORF">EJ08DRAFT_682955</name>
</gene>
<keyword evidence="2" id="KW-1185">Reference proteome</keyword>
<proteinExistence type="predicted"/>
<evidence type="ECO:0000313" key="2">
    <source>
        <dbReference type="Proteomes" id="UP000800235"/>
    </source>
</evidence>
<accession>A0A9P4TTY9</accession>
<dbReference type="EMBL" id="MU007098">
    <property type="protein sequence ID" value="KAF2421493.1"/>
    <property type="molecule type" value="Genomic_DNA"/>
</dbReference>
<organism evidence="1 2">
    <name type="scientific">Tothia fuscella</name>
    <dbReference type="NCBI Taxonomy" id="1048955"/>
    <lineage>
        <taxon>Eukaryota</taxon>
        <taxon>Fungi</taxon>
        <taxon>Dikarya</taxon>
        <taxon>Ascomycota</taxon>
        <taxon>Pezizomycotina</taxon>
        <taxon>Dothideomycetes</taxon>
        <taxon>Pleosporomycetidae</taxon>
        <taxon>Venturiales</taxon>
        <taxon>Cylindrosympodiaceae</taxon>
        <taxon>Tothia</taxon>
    </lineage>
</organism>
<name>A0A9P4TTY9_9PEZI</name>
<evidence type="ECO:0008006" key="3">
    <source>
        <dbReference type="Google" id="ProtNLM"/>
    </source>
</evidence>
<dbReference type="Proteomes" id="UP000800235">
    <property type="component" value="Unassembled WGS sequence"/>
</dbReference>
<protein>
    <recommendedName>
        <fullName evidence="3">F-box domain-containing protein</fullName>
    </recommendedName>
</protein>
<comment type="caution">
    <text evidence="1">The sequence shown here is derived from an EMBL/GenBank/DDBJ whole genome shotgun (WGS) entry which is preliminary data.</text>
</comment>